<dbReference type="PANTHER" id="PTHR45662:SF2">
    <property type="entry name" value="PHOSPHATIDYLINOSITOL-3-PHOSPHATASE SAC1"/>
    <property type="match status" value="1"/>
</dbReference>
<evidence type="ECO:0000313" key="4">
    <source>
        <dbReference type="Proteomes" id="UP001301350"/>
    </source>
</evidence>
<evidence type="ECO:0000256" key="1">
    <source>
        <dbReference type="SAM" id="MobiDB-lite"/>
    </source>
</evidence>
<dbReference type="InterPro" id="IPR002013">
    <property type="entry name" value="SAC_dom"/>
</dbReference>
<comment type="caution">
    <text evidence="3">The sequence shown here is derived from an EMBL/GenBank/DDBJ whole genome shotgun (WGS) entry which is preliminary data.</text>
</comment>
<dbReference type="PROSITE" id="PS50275">
    <property type="entry name" value="SAC"/>
    <property type="match status" value="1"/>
</dbReference>
<dbReference type="Proteomes" id="UP001301350">
    <property type="component" value="Unassembled WGS sequence"/>
</dbReference>
<accession>A0AAV9IPI4</accession>
<feature type="region of interest" description="Disordered" evidence="1">
    <location>
        <begin position="1271"/>
        <end position="1316"/>
    </location>
</feature>
<dbReference type="GO" id="GO:0043812">
    <property type="term" value="F:phosphatidylinositol-4-phosphate phosphatase activity"/>
    <property type="evidence" value="ECO:0007669"/>
    <property type="project" value="TreeGrafter"/>
</dbReference>
<feature type="domain" description="SAC" evidence="2">
    <location>
        <begin position="169"/>
        <end position="535"/>
    </location>
</feature>
<sequence>MEGGTVVRRPPCAFRVLHCADRIVLEDCSDLVVDVCVPNAVVDAVNRMSAAAARRCGRLLVLPFRAAPFESDSAAAAEAYDASRILGMDAGTALLGVLTLPSGPYLLLATEVKRAGTVPVWTGAGEDGARPPHNTPVAGAAVYVVSRVRFVKLHGGSAVRADRDVSAAAVKMLESGFLFFSFEADLVRTQQKQLSGSRGNAFWWNKPLVMPLGASACGWAVRAVMGYVGTIELPIYRHREATTTTTTTTTTAATMEETADAPVQTVYVTVVSRKSRRRAGTRYNSRGVDQCGHVANFVETEQLVYTPHHLSAFVSVRGSIPVFWKQTKGTLRPAPELDGSMMLSEQAFSQHFKALSRSYGKCTAVSLVNLDGSEAPLALAYARHVDMARTRSTGQPPLWAPRFVEFDFHHHCSGREYDRGLCALMSRLLNDLDAYGVLVDERQLQSGVFRVNCVDCLDRTGVVQSTLAKQALQRQLAYALGLTAMEAEAPTLSADADATTAVQWTPAVQLSPDSEVSFMRLWGSNADALAYQYAGTGAMKSDMTRTGKRSTRGLLHDGFKSAVRIFNKHFVDDDRQEAYDLLLGYASAASTVAESSAAAADVPWTSFDTAQMIAGGGERVHVVIHLKSAELAVRTAEHLEYDYRRDSLAQYEKESGRRIKHRLRLFFSGAHQPSPLDLQFHTASARELFLRTLITWSGSYALALPPSLLPHAPAGAFRVQVRVASVGQSIWPATAADWGLPQSSKNPPTVVALVLPDSGPAGRRFGLAALPRDLDADGLYRCVAARALPQGGAAMAVLVRIDAADAVSEVRESSVAAENSLSGLVAVSLRMYGTALCFCGGALRGASELLAAMQSAHVGRTELDPILQWDHWYAAGVLGHLAAVPLLAAFPGAPNDDHLAAAPPPYGAACEWVATAGQRSVLRWSAPGRARVNNSAAEAIGRVEARDIAVLVDEYVYALRCGPQIPQQPVAAAVHLENLRVSRLQLPPPAAHLASDIPLQFYVAFAHDLLVEALATPPSHPIPDRRPRWPGRLTLPFLPSDVAELEDAVVHGQLFYVEPLGEDGLCGSFVFRVPMEASARPFELPLLHGGNVVGRVSGVMRLGVRRVESLPSSSLSSMPGMARSSTDARANVGAVDDAALAGSSAGTPGAWPDASGSAARRSGKRRVKKLVGSIADWVRGERRESTATFGGPRYGAGGYAGSAGARSGMVVEEPLGLTHQLQNTHLQAGAGGRERAAWRAETGTAFGPEAVPTNEEDEVTASSAADGAVETGWATFDDSPAAPRVRLAGETDETDAEGRTTSRAKAPATSNDLIRF</sequence>
<evidence type="ECO:0000259" key="2">
    <source>
        <dbReference type="PROSITE" id="PS50275"/>
    </source>
</evidence>
<keyword evidence="4" id="KW-1185">Reference proteome</keyword>
<feature type="region of interest" description="Disordered" evidence="1">
    <location>
        <begin position="1143"/>
        <end position="1165"/>
    </location>
</feature>
<dbReference type="PANTHER" id="PTHR45662">
    <property type="entry name" value="PHOSPHATIDYLINOSITIDE PHOSPHATASE SAC1"/>
    <property type="match status" value="1"/>
</dbReference>
<gene>
    <name evidence="3" type="ORF">CDCA_CDCA01G0136</name>
</gene>
<protein>
    <recommendedName>
        <fullName evidence="2">SAC domain-containing protein</fullName>
    </recommendedName>
</protein>
<dbReference type="GO" id="GO:0005783">
    <property type="term" value="C:endoplasmic reticulum"/>
    <property type="evidence" value="ECO:0007669"/>
    <property type="project" value="TreeGrafter"/>
</dbReference>
<dbReference type="EMBL" id="JANCYW010000001">
    <property type="protein sequence ID" value="KAK4534111.1"/>
    <property type="molecule type" value="Genomic_DNA"/>
</dbReference>
<organism evidence="3 4">
    <name type="scientific">Cyanidium caldarium</name>
    <name type="common">Red alga</name>
    <dbReference type="NCBI Taxonomy" id="2771"/>
    <lineage>
        <taxon>Eukaryota</taxon>
        <taxon>Rhodophyta</taxon>
        <taxon>Bangiophyceae</taxon>
        <taxon>Cyanidiales</taxon>
        <taxon>Cyanidiaceae</taxon>
        <taxon>Cyanidium</taxon>
    </lineage>
</organism>
<name>A0AAV9IPI4_CYACA</name>
<proteinExistence type="predicted"/>
<dbReference type="Pfam" id="PF02383">
    <property type="entry name" value="Syja_N"/>
    <property type="match status" value="1"/>
</dbReference>
<evidence type="ECO:0000313" key="3">
    <source>
        <dbReference type="EMBL" id="KAK4534111.1"/>
    </source>
</evidence>
<reference evidence="3 4" key="1">
    <citation type="submission" date="2022-07" db="EMBL/GenBank/DDBJ databases">
        <title>Genome-wide signatures of adaptation to extreme environments.</title>
        <authorList>
            <person name="Cho C.H."/>
            <person name="Yoon H.S."/>
        </authorList>
    </citation>
    <scope>NUCLEOTIDE SEQUENCE [LARGE SCALE GENOMIC DNA]</scope>
    <source>
        <strain evidence="3 4">DBV 063 E5</strain>
    </source>
</reference>
<dbReference type="GO" id="GO:0046856">
    <property type="term" value="P:phosphatidylinositol dephosphorylation"/>
    <property type="evidence" value="ECO:0007669"/>
    <property type="project" value="TreeGrafter"/>
</dbReference>
<feature type="compositionally biased region" description="Polar residues" evidence="1">
    <location>
        <begin position="1299"/>
        <end position="1316"/>
    </location>
</feature>